<dbReference type="SMART" id="SM00028">
    <property type="entry name" value="TPR"/>
    <property type="match status" value="7"/>
</dbReference>
<keyword evidence="2" id="KW-0802">TPR repeat</keyword>
<dbReference type="AlphaFoldDB" id="A0AAD3CJ41"/>
<accession>A0AAD3CJ41</accession>
<dbReference type="Gene3D" id="1.25.40.10">
    <property type="entry name" value="Tetratricopeptide repeat domain"/>
    <property type="match status" value="2"/>
</dbReference>
<evidence type="ECO:0000313" key="4">
    <source>
        <dbReference type="Proteomes" id="UP001054902"/>
    </source>
</evidence>
<dbReference type="PANTHER" id="PTHR45641">
    <property type="entry name" value="TETRATRICOPEPTIDE REPEAT PROTEIN (AFU_ORTHOLOGUE AFUA_6G03870)"/>
    <property type="match status" value="1"/>
</dbReference>
<keyword evidence="1" id="KW-0677">Repeat</keyword>
<reference evidence="3 4" key="1">
    <citation type="journal article" date="2021" name="Sci. Rep.">
        <title>The genome of the diatom Chaetoceros tenuissimus carries an ancient integrated fragment of an extant virus.</title>
        <authorList>
            <person name="Hongo Y."/>
            <person name="Kimura K."/>
            <person name="Takaki Y."/>
            <person name="Yoshida Y."/>
            <person name="Baba S."/>
            <person name="Kobayashi G."/>
            <person name="Nagasaki K."/>
            <person name="Hano T."/>
            <person name="Tomaru Y."/>
        </authorList>
    </citation>
    <scope>NUCLEOTIDE SEQUENCE [LARGE SCALE GENOMIC DNA]</scope>
    <source>
        <strain evidence="3 4">NIES-3715</strain>
    </source>
</reference>
<dbReference type="SUPFAM" id="SSF48452">
    <property type="entry name" value="TPR-like"/>
    <property type="match status" value="2"/>
</dbReference>
<protein>
    <recommendedName>
        <fullName evidence="5">Kinesin light chain</fullName>
    </recommendedName>
</protein>
<organism evidence="3 4">
    <name type="scientific">Chaetoceros tenuissimus</name>
    <dbReference type="NCBI Taxonomy" id="426638"/>
    <lineage>
        <taxon>Eukaryota</taxon>
        <taxon>Sar</taxon>
        <taxon>Stramenopiles</taxon>
        <taxon>Ochrophyta</taxon>
        <taxon>Bacillariophyta</taxon>
        <taxon>Coscinodiscophyceae</taxon>
        <taxon>Chaetocerotophycidae</taxon>
        <taxon>Chaetocerotales</taxon>
        <taxon>Chaetocerotaceae</taxon>
        <taxon>Chaetoceros</taxon>
    </lineage>
</organism>
<dbReference type="InterPro" id="IPR011990">
    <property type="entry name" value="TPR-like_helical_dom_sf"/>
</dbReference>
<gene>
    <name evidence="3" type="ORF">CTEN210_03298</name>
</gene>
<name>A0AAD3CJ41_9STRA</name>
<evidence type="ECO:0000256" key="1">
    <source>
        <dbReference type="ARBA" id="ARBA00022737"/>
    </source>
</evidence>
<dbReference type="EMBL" id="BLLK01000022">
    <property type="protein sequence ID" value="GFH46823.1"/>
    <property type="molecule type" value="Genomic_DNA"/>
</dbReference>
<evidence type="ECO:0000313" key="3">
    <source>
        <dbReference type="EMBL" id="GFH46823.1"/>
    </source>
</evidence>
<dbReference type="Pfam" id="PF13424">
    <property type="entry name" value="TPR_12"/>
    <property type="match status" value="1"/>
</dbReference>
<evidence type="ECO:0008006" key="5">
    <source>
        <dbReference type="Google" id="ProtNLM"/>
    </source>
</evidence>
<dbReference type="Pfam" id="PF13181">
    <property type="entry name" value="TPR_8"/>
    <property type="match status" value="1"/>
</dbReference>
<keyword evidence="4" id="KW-1185">Reference proteome</keyword>
<dbReference type="PANTHER" id="PTHR45641:SF19">
    <property type="entry name" value="NEPHROCYSTIN-3"/>
    <property type="match status" value="1"/>
</dbReference>
<dbReference type="InterPro" id="IPR019734">
    <property type="entry name" value="TPR_rpt"/>
</dbReference>
<proteinExistence type="predicted"/>
<evidence type="ECO:0000256" key="2">
    <source>
        <dbReference type="ARBA" id="ARBA00022803"/>
    </source>
</evidence>
<dbReference type="Proteomes" id="UP001054902">
    <property type="component" value="Unassembled WGS sequence"/>
</dbReference>
<comment type="caution">
    <text evidence="3">The sequence shown here is derived from an EMBL/GenBank/DDBJ whole genome shotgun (WGS) entry which is preliminary data.</text>
</comment>
<sequence length="462" mass="50737">MFFSSLSQPERPVTPTPSFILTDTGSTLEPSLPEVGFTLARTLDKRLNNLKKSVGENHPDIIKTLESLGDACLANEDYDAAFQYYTQGLESSKTAFPPNHPRCADFLCCLGNVSLKKSMHKDSRSSFEAALKEYRNSLSDLSWITEKDGKAKDVEYEVQHKVITTLASLGSIAFVQKNYNESIKIYNDALAQAKLAAVTAATADLSNERKGPKLLKEARVCVSEMFSNIASSCAEIGDRTGAIQNYNCALALQMSELGEDHKSVACTLHNIGTMHFRSAEYQLALKSYKQVLKMRRLLFGNNDFRIAEVLVNIGTVHEKAEEVERGVAALNAAIRITAKHHGEKSAACAKIHTQLGSLYARSNCNDLAMEQYNIALEAYRKSGMDENDIAIKSIKDSICFVEQSKNNEESLDGFLSATEAWSKIFGGGCGSICLPNKNEKVWDTIDMQLAPPLSSNSSLVSV</sequence>